<protein>
    <recommendedName>
        <fullName evidence="1">Reverse transcriptase domain-containing protein</fullName>
    </recommendedName>
</protein>
<name>A0AAF0W005_DAUCS</name>
<dbReference type="AlphaFoldDB" id="A0AAF0W005"/>
<dbReference type="InterPro" id="IPR000477">
    <property type="entry name" value="RT_dom"/>
</dbReference>
<dbReference type="InterPro" id="IPR052343">
    <property type="entry name" value="Retrotransposon-Effector_Assoc"/>
</dbReference>
<sequence length="204" mass="22955">MRDLRPIALCNVLYKIIAKCLANRLKIILPGLISENQSAFVPGSNISDNVLVAFEALHYMKRKQSGNDGVVALKLDISKAYDRVDWSYLRKRMIQMGFCEGWIKWILLCVTTVHYKVCFNGVQLGPVTPKRGLRQGDPLSPYLFLLCVEGLSSALKRAERNGGLQGCKISISQSAPTITHLLFADDSFFSFVLVLMKRKELKIF</sequence>
<dbReference type="PANTHER" id="PTHR46890:SF48">
    <property type="entry name" value="RNA-DIRECTED DNA POLYMERASE"/>
    <property type="match status" value="1"/>
</dbReference>
<dbReference type="InterPro" id="IPR043502">
    <property type="entry name" value="DNA/RNA_pol_sf"/>
</dbReference>
<evidence type="ECO:0000313" key="2">
    <source>
        <dbReference type="EMBL" id="WOG81200.1"/>
    </source>
</evidence>
<proteinExistence type="predicted"/>
<evidence type="ECO:0000259" key="1">
    <source>
        <dbReference type="PROSITE" id="PS50878"/>
    </source>
</evidence>
<reference evidence="2" key="1">
    <citation type="journal article" date="2016" name="Nat. Genet.">
        <title>A high-quality carrot genome assembly provides new insights into carotenoid accumulation and asterid genome evolution.</title>
        <authorList>
            <person name="Iorizzo M."/>
            <person name="Ellison S."/>
            <person name="Senalik D."/>
            <person name="Zeng P."/>
            <person name="Satapoomin P."/>
            <person name="Huang J."/>
            <person name="Bowman M."/>
            <person name="Iovene M."/>
            <person name="Sanseverino W."/>
            <person name="Cavagnaro P."/>
            <person name="Yildiz M."/>
            <person name="Macko-Podgorni A."/>
            <person name="Moranska E."/>
            <person name="Grzebelus E."/>
            <person name="Grzebelus D."/>
            <person name="Ashrafi H."/>
            <person name="Zheng Z."/>
            <person name="Cheng S."/>
            <person name="Spooner D."/>
            <person name="Van Deynze A."/>
            <person name="Simon P."/>
        </authorList>
    </citation>
    <scope>NUCLEOTIDE SEQUENCE</scope>
    <source>
        <tissue evidence="2">Leaf</tissue>
    </source>
</reference>
<dbReference type="CDD" id="cd01650">
    <property type="entry name" value="RT_nLTR_like"/>
    <property type="match status" value="1"/>
</dbReference>
<keyword evidence="3" id="KW-1185">Reference proteome</keyword>
<dbReference type="PANTHER" id="PTHR46890">
    <property type="entry name" value="NON-LTR RETROLELEMENT REVERSE TRANSCRIPTASE-LIKE PROTEIN-RELATED"/>
    <property type="match status" value="1"/>
</dbReference>
<dbReference type="Pfam" id="PF00078">
    <property type="entry name" value="RVT_1"/>
    <property type="match status" value="1"/>
</dbReference>
<reference evidence="2" key="2">
    <citation type="submission" date="2022-03" db="EMBL/GenBank/DDBJ databases">
        <title>Draft title - Genomic analysis of global carrot germplasm unveils the trajectory of domestication and the origin of high carotenoid orange carrot.</title>
        <authorList>
            <person name="Iorizzo M."/>
            <person name="Ellison S."/>
            <person name="Senalik D."/>
            <person name="Macko-Podgorni A."/>
            <person name="Grzebelus D."/>
            <person name="Bostan H."/>
            <person name="Rolling W."/>
            <person name="Curaba J."/>
            <person name="Simon P."/>
        </authorList>
    </citation>
    <scope>NUCLEOTIDE SEQUENCE</scope>
    <source>
        <tissue evidence="2">Leaf</tissue>
    </source>
</reference>
<organism evidence="2 3">
    <name type="scientific">Daucus carota subsp. sativus</name>
    <name type="common">Carrot</name>
    <dbReference type="NCBI Taxonomy" id="79200"/>
    <lineage>
        <taxon>Eukaryota</taxon>
        <taxon>Viridiplantae</taxon>
        <taxon>Streptophyta</taxon>
        <taxon>Embryophyta</taxon>
        <taxon>Tracheophyta</taxon>
        <taxon>Spermatophyta</taxon>
        <taxon>Magnoliopsida</taxon>
        <taxon>eudicotyledons</taxon>
        <taxon>Gunneridae</taxon>
        <taxon>Pentapetalae</taxon>
        <taxon>asterids</taxon>
        <taxon>campanulids</taxon>
        <taxon>Apiales</taxon>
        <taxon>Apiaceae</taxon>
        <taxon>Apioideae</taxon>
        <taxon>Scandiceae</taxon>
        <taxon>Daucinae</taxon>
        <taxon>Daucus</taxon>
        <taxon>Daucus sect. Daucus</taxon>
    </lineage>
</organism>
<dbReference type="PROSITE" id="PS50878">
    <property type="entry name" value="RT_POL"/>
    <property type="match status" value="1"/>
</dbReference>
<dbReference type="SUPFAM" id="SSF56672">
    <property type="entry name" value="DNA/RNA polymerases"/>
    <property type="match status" value="1"/>
</dbReference>
<dbReference type="Proteomes" id="UP000077755">
    <property type="component" value="Chromosome 1"/>
</dbReference>
<accession>A0AAF0W005</accession>
<evidence type="ECO:0000313" key="3">
    <source>
        <dbReference type="Proteomes" id="UP000077755"/>
    </source>
</evidence>
<feature type="domain" description="Reverse transcriptase" evidence="1">
    <location>
        <begin position="1"/>
        <end position="204"/>
    </location>
</feature>
<gene>
    <name evidence="2" type="ORF">DCAR_0100345</name>
</gene>
<dbReference type="EMBL" id="CP093343">
    <property type="protein sequence ID" value="WOG81200.1"/>
    <property type="molecule type" value="Genomic_DNA"/>
</dbReference>